<gene>
    <name evidence="5" type="primary">AlNc14C121G6685</name>
    <name evidence="5" type="ORF">ALNC14_075480</name>
</gene>
<dbReference type="PRINTS" id="PR00625">
    <property type="entry name" value="JDOMAIN"/>
</dbReference>
<dbReference type="AlphaFoldDB" id="F0WJF6"/>
<keyword evidence="1" id="KW-0143">Chaperone</keyword>
<keyword evidence="3" id="KW-1133">Transmembrane helix</keyword>
<dbReference type="SUPFAM" id="SSF46565">
    <property type="entry name" value="Chaperone J-domain"/>
    <property type="match status" value="1"/>
</dbReference>
<evidence type="ECO:0000313" key="5">
    <source>
        <dbReference type="EMBL" id="CCA21405.1"/>
    </source>
</evidence>
<dbReference type="GO" id="GO:0051087">
    <property type="term" value="F:protein-folding chaperone binding"/>
    <property type="evidence" value="ECO:0007669"/>
    <property type="project" value="TreeGrafter"/>
</dbReference>
<dbReference type="Gene3D" id="1.10.287.110">
    <property type="entry name" value="DnaJ domain"/>
    <property type="match status" value="1"/>
</dbReference>
<dbReference type="SMART" id="SM00271">
    <property type="entry name" value="DnaJ"/>
    <property type="match status" value="1"/>
</dbReference>
<evidence type="ECO:0000256" key="1">
    <source>
        <dbReference type="ARBA" id="ARBA00023186"/>
    </source>
</evidence>
<dbReference type="GO" id="GO:0005783">
    <property type="term" value="C:endoplasmic reticulum"/>
    <property type="evidence" value="ECO:0007669"/>
    <property type="project" value="TreeGrafter"/>
</dbReference>
<protein>
    <submittedName>
        <fullName evidence="5">AlNc14C121G6685 protein</fullName>
    </submittedName>
</protein>
<organism evidence="5">
    <name type="scientific">Albugo laibachii Nc14</name>
    <dbReference type="NCBI Taxonomy" id="890382"/>
    <lineage>
        <taxon>Eukaryota</taxon>
        <taxon>Sar</taxon>
        <taxon>Stramenopiles</taxon>
        <taxon>Oomycota</taxon>
        <taxon>Peronosporomycetes</taxon>
        <taxon>Albuginales</taxon>
        <taxon>Albuginaceae</taxon>
        <taxon>Albugo</taxon>
    </lineage>
</organism>
<name>F0WJF6_9STRA</name>
<sequence length="353" mass="41294">MHPEYYHEMAVYQPEGQYIVIQYTVRPWHMYRIWLAIFMMVEASASHPSNPFIVLGLTPSASKSEIKSAYHHLALKWHPDKNSGDSEAEKKFMQVQDAYELLSASSSAHNRGSNREQYTGPNQRHRQNGENYRRYWQSYEKTRVRRTYQVSISLNEIIFFALLVWLLFKFVASRSNSSSASNSDARYPEKHDVEANDQEASDISGPRDSSLAQLAKEICPSVYELKKEYLLTRGRRIVIFFAPKQRKRWDCDAMEQFRRMRLAALYLHRDPITFYWMDIEVADARTRAFWKEQFEHFGYSIDVPPLAVACNHRARKLSRFTGKDSSVQELRRWILSLLEGSIPQKAAIGSLFE</sequence>
<dbReference type="PANTHER" id="PTHR44360:SF1">
    <property type="entry name" value="DNAJ HOMOLOG SUBFAMILY B MEMBER 9"/>
    <property type="match status" value="1"/>
</dbReference>
<dbReference type="InterPro" id="IPR001623">
    <property type="entry name" value="DnaJ_domain"/>
</dbReference>
<dbReference type="HOGENOM" id="CLU_919704_0_0_1"/>
<reference evidence="5" key="1">
    <citation type="journal article" date="2011" name="PLoS Biol.">
        <title>Gene gain and loss during evolution of obligate parasitism in the white rust pathogen of Arabidopsis thaliana.</title>
        <authorList>
            <person name="Kemen E."/>
            <person name="Gardiner A."/>
            <person name="Schultz-Larsen T."/>
            <person name="Kemen A.C."/>
            <person name="Balmuth A.L."/>
            <person name="Robert-Seilaniantz A."/>
            <person name="Bailey K."/>
            <person name="Holub E."/>
            <person name="Studholme D.J."/>
            <person name="Maclean D."/>
            <person name="Jones J.D."/>
        </authorList>
    </citation>
    <scope>NUCLEOTIDE SEQUENCE</scope>
</reference>
<feature type="domain" description="J" evidence="4">
    <location>
        <begin position="50"/>
        <end position="122"/>
    </location>
</feature>
<dbReference type="Pfam" id="PF00226">
    <property type="entry name" value="DnaJ"/>
    <property type="match status" value="1"/>
</dbReference>
<dbReference type="PANTHER" id="PTHR44360">
    <property type="entry name" value="DNAJ HOMOLOG SUBFAMILY B MEMBER 9"/>
    <property type="match status" value="1"/>
</dbReference>
<feature type="region of interest" description="Disordered" evidence="2">
    <location>
        <begin position="176"/>
        <end position="207"/>
    </location>
</feature>
<keyword evidence="3" id="KW-0812">Transmembrane</keyword>
<dbReference type="EMBL" id="FR824166">
    <property type="protein sequence ID" value="CCA21405.1"/>
    <property type="molecule type" value="Genomic_DNA"/>
</dbReference>
<dbReference type="InterPro" id="IPR036869">
    <property type="entry name" value="J_dom_sf"/>
</dbReference>
<evidence type="ECO:0000259" key="4">
    <source>
        <dbReference type="PROSITE" id="PS50076"/>
    </source>
</evidence>
<feature type="transmembrane region" description="Helical" evidence="3">
    <location>
        <begin position="148"/>
        <end position="168"/>
    </location>
</feature>
<keyword evidence="3" id="KW-0472">Membrane</keyword>
<evidence type="ECO:0000256" key="3">
    <source>
        <dbReference type="SAM" id="Phobius"/>
    </source>
</evidence>
<dbReference type="GO" id="GO:0051787">
    <property type="term" value="F:misfolded protein binding"/>
    <property type="evidence" value="ECO:0007669"/>
    <property type="project" value="TreeGrafter"/>
</dbReference>
<proteinExistence type="predicted"/>
<dbReference type="InterPro" id="IPR051948">
    <property type="entry name" value="Hsp70_co-chaperone_J-domain"/>
</dbReference>
<dbReference type="PROSITE" id="PS50076">
    <property type="entry name" value="DNAJ_2"/>
    <property type="match status" value="1"/>
</dbReference>
<evidence type="ECO:0000256" key="2">
    <source>
        <dbReference type="SAM" id="MobiDB-lite"/>
    </source>
</evidence>
<dbReference type="GO" id="GO:0036503">
    <property type="term" value="P:ERAD pathway"/>
    <property type="evidence" value="ECO:0007669"/>
    <property type="project" value="TreeGrafter"/>
</dbReference>
<feature type="region of interest" description="Disordered" evidence="2">
    <location>
        <begin position="105"/>
        <end position="132"/>
    </location>
</feature>
<dbReference type="CDD" id="cd06257">
    <property type="entry name" value="DnaJ"/>
    <property type="match status" value="1"/>
</dbReference>
<accession>F0WJF6</accession>
<feature type="compositionally biased region" description="Low complexity" evidence="2">
    <location>
        <begin position="176"/>
        <end position="185"/>
    </location>
</feature>
<feature type="compositionally biased region" description="Polar residues" evidence="2">
    <location>
        <begin position="105"/>
        <end position="122"/>
    </location>
</feature>
<reference evidence="5" key="2">
    <citation type="submission" date="2011-02" db="EMBL/GenBank/DDBJ databases">
        <authorList>
            <person name="MacLean D."/>
        </authorList>
    </citation>
    <scope>NUCLEOTIDE SEQUENCE</scope>
</reference>